<dbReference type="STRING" id="1120996.SAMN02746066_03961"/>
<evidence type="ECO:0000256" key="5">
    <source>
        <dbReference type="ARBA" id="ARBA00022723"/>
    </source>
</evidence>
<evidence type="ECO:0000256" key="7">
    <source>
        <dbReference type="ARBA" id="ARBA00022840"/>
    </source>
</evidence>
<evidence type="ECO:0000256" key="9">
    <source>
        <dbReference type="ARBA" id="ARBA00030592"/>
    </source>
</evidence>
<organism evidence="14 15">
    <name type="scientific">Anaerosporobacter mobilis DSM 15930</name>
    <dbReference type="NCBI Taxonomy" id="1120996"/>
    <lineage>
        <taxon>Bacteria</taxon>
        <taxon>Bacillati</taxon>
        <taxon>Bacillota</taxon>
        <taxon>Clostridia</taxon>
        <taxon>Lachnospirales</taxon>
        <taxon>Lachnospiraceae</taxon>
        <taxon>Anaerosporobacter</taxon>
    </lineage>
</organism>
<comment type="similarity">
    <text evidence="2 11">Belongs to the folylpolyglutamate synthase family.</text>
</comment>
<dbReference type="PANTHER" id="PTHR11136:SF0">
    <property type="entry name" value="DIHYDROFOLATE SYNTHETASE-RELATED"/>
    <property type="match status" value="1"/>
</dbReference>
<dbReference type="InterPro" id="IPR036615">
    <property type="entry name" value="Mur_ligase_C_dom_sf"/>
</dbReference>
<dbReference type="Proteomes" id="UP000184038">
    <property type="component" value="Unassembled WGS sequence"/>
</dbReference>
<evidence type="ECO:0000256" key="2">
    <source>
        <dbReference type="ARBA" id="ARBA00008276"/>
    </source>
</evidence>
<evidence type="ECO:0000313" key="15">
    <source>
        <dbReference type="Proteomes" id="UP000184038"/>
    </source>
</evidence>
<dbReference type="EMBL" id="FRCP01000022">
    <property type="protein sequence ID" value="SHM93176.1"/>
    <property type="molecule type" value="Genomic_DNA"/>
</dbReference>
<protein>
    <recommendedName>
        <fullName evidence="3">tetrahydrofolate synthase</fullName>
        <ecNumber evidence="3">6.3.2.17</ecNumber>
    </recommendedName>
    <alternativeName>
        <fullName evidence="9">Tetrahydrofolylpolyglutamate synthase</fullName>
    </alternativeName>
</protein>
<dbReference type="InterPro" id="IPR036565">
    <property type="entry name" value="Mur-like_cat_sf"/>
</dbReference>
<reference evidence="14 15" key="1">
    <citation type="submission" date="2016-11" db="EMBL/GenBank/DDBJ databases">
        <authorList>
            <person name="Jaros S."/>
            <person name="Januszkiewicz K."/>
            <person name="Wedrychowicz H."/>
        </authorList>
    </citation>
    <scope>NUCLEOTIDE SEQUENCE [LARGE SCALE GENOMIC DNA]</scope>
    <source>
        <strain evidence="14 15">DSM 15930</strain>
    </source>
</reference>
<dbReference type="NCBIfam" id="TIGR01499">
    <property type="entry name" value="folC"/>
    <property type="match status" value="1"/>
</dbReference>
<evidence type="ECO:0000256" key="1">
    <source>
        <dbReference type="ARBA" id="ARBA00001946"/>
    </source>
</evidence>
<dbReference type="Pfam" id="PF02875">
    <property type="entry name" value="Mur_ligase_C"/>
    <property type="match status" value="1"/>
</dbReference>
<dbReference type="SUPFAM" id="SSF53244">
    <property type="entry name" value="MurD-like peptide ligases, peptide-binding domain"/>
    <property type="match status" value="1"/>
</dbReference>
<evidence type="ECO:0000256" key="10">
    <source>
        <dbReference type="ARBA" id="ARBA00047493"/>
    </source>
</evidence>
<dbReference type="FunFam" id="3.40.1190.10:FF:000011">
    <property type="entry name" value="Folylpolyglutamate synthase/dihydrofolate synthase"/>
    <property type="match status" value="1"/>
</dbReference>
<keyword evidence="5" id="KW-0479">Metal-binding</keyword>
<feature type="domain" description="Mur ligase central" evidence="13">
    <location>
        <begin position="44"/>
        <end position="285"/>
    </location>
</feature>
<proteinExistence type="inferred from homology"/>
<dbReference type="InterPro" id="IPR001645">
    <property type="entry name" value="Folylpolyglutamate_synth"/>
</dbReference>
<dbReference type="GO" id="GO:0008841">
    <property type="term" value="F:dihydrofolate synthase activity"/>
    <property type="evidence" value="ECO:0007669"/>
    <property type="project" value="TreeGrafter"/>
</dbReference>
<evidence type="ECO:0000259" key="13">
    <source>
        <dbReference type="Pfam" id="PF08245"/>
    </source>
</evidence>
<dbReference type="AlphaFoldDB" id="A0A1M7MQ18"/>
<dbReference type="GO" id="GO:0005737">
    <property type="term" value="C:cytoplasm"/>
    <property type="evidence" value="ECO:0007669"/>
    <property type="project" value="TreeGrafter"/>
</dbReference>
<keyword evidence="6 11" id="KW-0547">Nucleotide-binding</keyword>
<dbReference type="Gene3D" id="3.40.1190.10">
    <property type="entry name" value="Mur-like, catalytic domain"/>
    <property type="match status" value="1"/>
</dbReference>
<dbReference type="GO" id="GO:0046872">
    <property type="term" value="F:metal ion binding"/>
    <property type="evidence" value="ECO:0007669"/>
    <property type="project" value="UniProtKB-KW"/>
</dbReference>
<dbReference type="GO" id="GO:0004326">
    <property type="term" value="F:tetrahydrofolylpolyglutamate synthase activity"/>
    <property type="evidence" value="ECO:0007669"/>
    <property type="project" value="UniProtKB-EC"/>
</dbReference>
<comment type="cofactor">
    <cofactor evidence="1">
        <name>Mg(2+)</name>
        <dbReference type="ChEBI" id="CHEBI:18420"/>
    </cofactor>
</comment>
<evidence type="ECO:0000256" key="11">
    <source>
        <dbReference type="PIRNR" id="PIRNR001563"/>
    </source>
</evidence>
<evidence type="ECO:0000256" key="8">
    <source>
        <dbReference type="ARBA" id="ARBA00022842"/>
    </source>
</evidence>
<evidence type="ECO:0000313" key="14">
    <source>
        <dbReference type="EMBL" id="SHM93176.1"/>
    </source>
</evidence>
<keyword evidence="15" id="KW-1185">Reference proteome</keyword>
<evidence type="ECO:0000256" key="4">
    <source>
        <dbReference type="ARBA" id="ARBA00022598"/>
    </source>
</evidence>
<feature type="domain" description="Mur ligase C-terminal" evidence="12">
    <location>
        <begin position="312"/>
        <end position="423"/>
    </location>
</feature>
<dbReference type="Pfam" id="PF08245">
    <property type="entry name" value="Mur_ligase_M"/>
    <property type="match status" value="1"/>
</dbReference>
<keyword evidence="8" id="KW-0460">Magnesium</keyword>
<dbReference type="SUPFAM" id="SSF53623">
    <property type="entry name" value="MurD-like peptide ligases, catalytic domain"/>
    <property type="match status" value="1"/>
</dbReference>
<dbReference type="OrthoDB" id="9809356at2"/>
<keyword evidence="4 11" id="KW-0436">Ligase</keyword>
<evidence type="ECO:0000259" key="12">
    <source>
        <dbReference type="Pfam" id="PF02875"/>
    </source>
</evidence>
<dbReference type="PROSITE" id="PS01011">
    <property type="entry name" value="FOLYLPOLYGLU_SYNT_1"/>
    <property type="match status" value="1"/>
</dbReference>
<dbReference type="EC" id="6.3.2.17" evidence="3"/>
<dbReference type="InterPro" id="IPR013221">
    <property type="entry name" value="Mur_ligase_cen"/>
</dbReference>
<accession>A0A1M7MQ18</accession>
<keyword evidence="7 11" id="KW-0067">ATP-binding</keyword>
<sequence>MNYYDSMRYMDEVAKFGSVLGLESITELLKRLGNPQDRLQFVHIAGTNGKGSTAAYVANIMAVAGYRIGRYISPTIRCYCERIQITSKAKSSSVETIYITEEAVARHITRIADVCDEMALDGFPHPTPFEIETAMCFLEFIEQDCDLVVLEVGMGGRLDATNIIKNTRVATLTSISMDHMQFLGDTLAQIAYEKAGIVKEDCKVVSYKQQPEAMEVIESVCIEKEAELLITNFDAIQNINYGIDKTVFDFAIEKNNFQNCNTLKNLKIHLLGKMQVKNAAVAINTVLMLKNIGYEVTVESIYDGLDVTSWNGRFEKIHDNPTIILDGAHNEDAAYALLEALELYFPRQECIYVMGVLADKEYEKVLAITAEKAKSIYTITPKNARGLDAESLARCATHYCANVKVTSSVKEALQLAIEESDKGNKEKTPIIVFGSLSFHEEVYSVLK</sequence>
<comment type="catalytic activity">
    <reaction evidence="10">
        <text>(6S)-5,6,7,8-tetrahydrofolyl-(gamma-L-Glu)(n) + L-glutamate + ATP = (6S)-5,6,7,8-tetrahydrofolyl-(gamma-L-Glu)(n+1) + ADP + phosphate + H(+)</text>
        <dbReference type="Rhea" id="RHEA:10580"/>
        <dbReference type="Rhea" id="RHEA-COMP:14738"/>
        <dbReference type="Rhea" id="RHEA-COMP:14740"/>
        <dbReference type="ChEBI" id="CHEBI:15378"/>
        <dbReference type="ChEBI" id="CHEBI:29985"/>
        <dbReference type="ChEBI" id="CHEBI:30616"/>
        <dbReference type="ChEBI" id="CHEBI:43474"/>
        <dbReference type="ChEBI" id="CHEBI:141005"/>
        <dbReference type="ChEBI" id="CHEBI:456216"/>
        <dbReference type="EC" id="6.3.2.17"/>
    </reaction>
</comment>
<gene>
    <name evidence="14" type="ORF">SAMN02746066_03961</name>
</gene>
<dbReference type="PIRSF" id="PIRSF001563">
    <property type="entry name" value="Folylpolyglu_synth"/>
    <property type="match status" value="1"/>
</dbReference>
<dbReference type="GO" id="GO:0005524">
    <property type="term" value="F:ATP binding"/>
    <property type="evidence" value="ECO:0007669"/>
    <property type="project" value="UniProtKB-KW"/>
</dbReference>
<name>A0A1M7MQ18_9FIRM</name>
<dbReference type="InterPro" id="IPR004101">
    <property type="entry name" value="Mur_ligase_C"/>
</dbReference>
<evidence type="ECO:0000256" key="3">
    <source>
        <dbReference type="ARBA" id="ARBA00013025"/>
    </source>
</evidence>
<dbReference type="PROSITE" id="PS01012">
    <property type="entry name" value="FOLYLPOLYGLU_SYNT_2"/>
    <property type="match status" value="1"/>
</dbReference>
<dbReference type="PANTHER" id="PTHR11136">
    <property type="entry name" value="FOLYLPOLYGLUTAMATE SYNTHASE-RELATED"/>
    <property type="match status" value="1"/>
</dbReference>
<dbReference type="InterPro" id="IPR018109">
    <property type="entry name" value="Folylpolyglutamate_synth_CS"/>
</dbReference>
<dbReference type="Gene3D" id="3.90.190.20">
    <property type="entry name" value="Mur ligase, C-terminal domain"/>
    <property type="match status" value="1"/>
</dbReference>
<dbReference type="RefSeq" id="WP_073290603.1">
    <property type="nucleotide sequence ID" value="NZ_FRCP01000022.1"/>
</dbReference>
<evidence type="ECO:0000256" key="6">
    <source>
        <dbReference type="ARBA" id="ARBA00022741"/>
    </source>
</evidence>